<evidence type="ECO:0000256" key="10">
    <source>
        <dbReference type="SAM" id="MobiDB-lite"/>
    </source>
</evidence>
<dbReference type="Gene3D" id="3.30.70.3250">
    <property type="entry name" value="Ribonuclease P, Pop5 subunit"/>
    <property type="match status" value="1"/>
</dbReference>
<keyword evidence="7" id="KW-0539">Nucleus</keyword>
<dbReference type="Proteomes" id="UP001174997">
    <property type="component" value="Unassembled WGS sequence"/>
</dbReference>
<evidence type="ECO:0000256" key="7">
    <source>
        <dbReference type="ARBA" id="ARBA00023242"/>
    </source>
</evidence>
<dbReference type="SUPFAM" id="SSF160350">
    <property type="entry name" value="Rnp2-like"/>
    <property type="match status" value="1"/>
</dbReference>
<keyword evidence="12" id="KW-1185">Reference proteome</keyword>
<dbReference type="EMBL" id="JAULSY010000011">
    <property type="protein sequence ID" value="KAK0672704.1"/>
    <property type="molecule type" value="Genomic_DNA"/>
</dbReference>
<dbReference type="Pfam" id="PF01900">
    <property type="entry name" value="RNase_P_Rpp14"/>
    <property type="match status" value="1"/>
</dbReference>
<name>A0AA40DDL6_9PEZI</name>
<feature type="compositionally biased region" description="Acidic residues" evidence="10">
    <location>
        <begin position="244"/>
        <end position="253"/>
    </location>
</feature>
<evidence type="ECO:0000256" key="5">
    <source>
        <dbReference type="ARBA" id="ARBA00022694"/>
    </source>
</evidence>
<dbReference type="EC" id="3.1.26.5" evidence="4"/>
<comment type="caution">
    <text evidence="11">The sequence shown here is derived from an EMBL/GenBank/DDBJ whole genome shotgun (WGS) entry which is preliminary data.</text>
</comment>
<dbReference type="GO" id="GO:0030681">
    <property type="term" value="C:multimeric ribonuclease P complex"/>
    <property type="evidence" value="ECO:0007669"/>
    <property type="project" value="TreeGrafter"/>
</dbReference>
<evidence type="ECO:0000256" key="4">
    <source>
        <dbReference type="ARBA" id="ARBA00012179"/>
    </source>
</evidence>
<keyword evidence="6" id="KW-0378">Hydrolase</keyword>
<comment type="similarity">
    <text evidence="3">Belongs to the eukaryotic/archaeal RNase P protein component 2 family.</text>
</comment>
<evidence type="ECO:0000313" key="12">
    <source>
        <dbReference type="Proteomes" id="UP001174997"/>
    </source>
</evidence>
<comment type="function">
    <text evidence="9">Component of ribonuclease P, a protein complex that generates mature tRNA molecules by cleaving their 5'-ends. Also a component of RNase MRP, which cleaves pre-rRNA sequences.</text>
</comment>
<dbReference type="AlphaFoldDB" id="A0AA40DDL6"/>
<dbReference type="GO" id="GO:0001682">
    <property type="term" value="P:tRNA 5'-leader removal"/>
    <property type="evidence" value="ECO:0007669"/>
    <property type="project" value="InterPro"/>
</dbReference>
<dbReference type="GO" id="GO:0033204">
    <property type="term" value="F:ribonuclease P RNA binding"/>
    <property type="evidence" value="ECO:0007669"/>
    <property type="project" value="TreeGrafter"/>
</dbReference>
<organism evidence="11 12">
    <name type="scientific">Cercophora samala</name>
    <dbReference type="NCBI Taxonomy" id="330535"/>
    <lineage>
        <taxon>Eukaryota</taxon>
        <taxon>Fungi</taxon>
        <taxon>Dikarya</taxon>
        <taxon>Ascomycota</taxon>
        <taxon>Pezizomycotina</taxon>
        <taxon>Sordariomycetes</taxon>
        <taxon>Sordariomycetidae</taxon>
        <taxon>Sordariales</taxon>
        <taxon>Lasiosphaeriaceae</taxon>
        <taxon>Cercophora</taxon>
    </lineage>
</organism>
<feature type="compositionally biased region" description="Low complexity" evidence="10">
    <location>
        <begin position="73"/>
        <end position="83"/>
    </location>
</feature>
<accession>A0AA40DDL6</accession>
<evidence type="ECO:0000256" key="9">
    <source>
        <dbReference type="ARBA" id="ARBA00055200"/>
    </source>
</evidence>
<sequence>MTWFNGSLFLRVYLRNSKLKLIHHLLSISPTFSSQPLAQNPRSQSLNSPIMVRLKDRYLLVNILYTDLPPSQPSSSSSSSSSPNTPVSDLLRYNQPTTTASASADLKPQTLLRDIRNEITSLFGDCGAGKVNHNLQVKYFSPATSTFILRVSREHYRLVWAALSFMQSFPVKNGRPCIYRVLRVSGTMRKVEKETIRRARLLILAAKEELKGRSSSDSLGALLRGDSTSQQRTLPIVGGQDVDSASEDDMVED</sequence>
<evidence type="ECO:0000313" key="11">
    <source>
        <dbReference type="EMBL" id="KAK0672704.1"/>
    </source>
</evidence>
<evidence type="ECO:0000256" key="1">
    <source>
        <dbReference type="ARBA" id="ARBA00000928"/>
    </source>
</evidence>
<comment type="catalytic activity">
    <reaction evidence="1">
        <text>Endonucleolytic cleavage of RNA, removing 5'-extranucleotides from tRNA precursor.</text>
        <dbReference type="EC" id="3.1.26.5"/>
    </reaction>
</comment>
<feature type="region of interest" description="Disordered" evidence="10">
    <location>
        <begin position="214"/>
        <end position="253"/>
    </location>
</feature>
<dbReference type="PANTHER" id="PTHR15441:SF2">
    <property type="entry name" value="RIBONUCLEASE P_MRP PROTEIN SUBUNIT POP5"/>
    <property type="match status" value="1"/>
</dbReference>
<comment type="subcellular location">
    <subcellularLocation>
        <location evidence="2">Nucleus</location>
    </subcellularLocation>
</comment>
<evidence type="ECO:0000256" key="2">
    <source>
        <dbReference type="ARBA" id="ARBA00004123"/>
    </source>
</evidence>
<dbReference type="GO" id="GO:0000172">
    <property type="term" value="C:ribonuclease MRP complex"/>
    <property type="evidence" value="ECO:0007669"/>
    <property type="project" value="UniProtKB-ARBA"/>
</dbReference>
<dbReference type="GO" id="GO:0005730">
    <property type="term" value="C:nucleolus"/>
    <property type="evidence" value="ECO:0007669"/>
    <property type="project" value="TreeGrafter"/>
</dbReference>
<dbReference type="InterPro" id="IPR038085">
    <property type="entry name" value="Rnp2-like_sf"/>
</dbReference>
<protein>
    <recommendedName>
        <fullName evidence="8">Ribonuclease P/MRP protein subunit POP5</fullName>
        <ecNumber evidence="4">3.1.26.5</ecNumber>
    </recommendedName>
</protein>
<keyword evidence="5" id="KW-0819">tRNA processing</keyword>
<dbReference type="PANTHER" id="PTHR15441">
    <property type="entry name" value="RIBONUCLEASE P PROTEIN SUBUNIT P14"/>
    <property type="match status" value="1"/>
</dbReference>
<evidence type="ECO:0000256" key="3">
    <source>
        <dbReference type="ARBA" id="ARBA00010800"/>
    </source>
</evidence>
<evidence type="ECO:0000256" key="6">
    <source>
        <dbReference type="ARBA" id="ARBA00022801"/>
    </source>
</evidence>
<feature type="region of interest" description="Disordered" evidence="10">
    <location>
        <begin position="70"/>
        <end position="91"/>
    </location>
</feature>
<dbReference type="GO" id="GO:0004526">
    <property type="term" value="F:ribonuclease P activity"/>
    <property type="evidence" value="ECO:0007669"/>
    <property type="project" value="UniProtKB-EC"/>
</dbReference>
<proteinExistence type="inferred from homology"/>
<dbReference type="InterPro" id="IPR002759">
    <property type="entry name" value="Pop5/Rpp14/Rnp2-like"/>
</dbReference>
<dbReference type="GO" id="GO:0000460">
    <property type="term" value="P:maturation of 5.8S rRNA"/>
    <property type="evidence" value="ECO:0007669"/>
    <property type="project" value="UniProtKB-ARBA"/>
</dbReference>
<dbReference type="FunFam" id="3.30.70.3250:FF:000004">
    <property type="entry name" value="Ribonuclease P/MRP protein subunit POP5"/>
    <property type="match status" value="1"/>
</dbReference>
<reference evidence="11" key="1">
    <citation type="submission" date="2023-06" db="EMBL/GenBank/DDBJ databases">
        <title>Genome-scale phylogeny and comparative genomics of the fungal order Sordariales.</title>
        <authorList>
            <consortium name="Lawrence Berkeley National Laboratory"/>
            <person name="Hensen N."/>
            <person name="Bonometti L."/>
            <person name="Westerberg I."/>
            <person name="Brannstrom I.O."/>
            <person name="Guillou S."/>
            <person name="Cros-Aarteil S."/>
            <person name="Calhoun S."/>
            <person name="Haridas S."/>
            <person name="Kuo A."/>
            <person name="Mondo S."/>
            <person name="Pangilinan J."/>
            <person name="Riley R."/>
            <person name="Labutti K."/>
            <person name="Andreopoulos B."/>
            <person name="Lipzen A."/>
            <person name="Chen C."/>
            <person name="Yanf M."/>
            <person name="Daum C."/>
            <person name="Ng V."/>
            <person name="Clum A."/>
            <person name="Steindorff A."/>
            <person name="Ohm R."/>
            <person name="Martin F."/>
            <person name="Silar P."/>
            <person name="Natvig D."/>
            <person name="Lalanne C."/>
            <person name="Gautier V."/>
            <person name="Ament-Velasquez S.L."/>
            <person name="Kruys A."/>
            <person name="Hutchinson M.I."/>
            <person name="Powell A.J."/>
            <person name="Barry K."/>
            <person name="Miller A.N."/>
            <person name="Grigoriev I.V."/>
            <person name="Debuchy R."/>
            <person name="Gladieux P."/>
            <person name="Thoren M.H."/>
            <person name="Johannesson H."/>
        </authorList>
    </citation>
    <scope>NUCLEOTIDE SEQUENCE</scope>
    <source>
        <strain evidence="11">CBS 307.81</strain>
    </source>
</reference>
<gene>
    <name evidence="11" type="ORF">QBC41DRAFT_353198</name>
</gene>
<evidence type="ECO:0000256" key="8">
    <source>
        <dbReference type="ARBA" id="ARBA00044198"/>
    </source>
</evidence>